<dbReference type="InterPro" id="IPR050266">
    <property type="entry name" value="AB_hydrolase_sf"/>
</dbReference>
<dbReference type="RefSeq" id="WP_073158666.1">
    <property type="nucleotide sequence ID" value="NZ_FQVL01000025.1"/>
</dbReference>
<accession>A0A1M5BKH9</accession>
<evidence type="ECO:0000313" key="3">
    <source>
        <dbReference type="Proteomes" id="UP000184476"/>
    </source>
</evidence>
<dbReference type="Gene3D" id="3.40.50.1820">
    <property type="entry name" value="alpha/beta hydrolase"/>
    <property type="match status" value="1"/>
</dbReference>
<dbReference type="PANTHER" id="PTHR43798:SF33">
    <property type="entry name" value="HYDROLASE, PUTATIVE (AFU_ORTHOLOGUE AFUA_2G14860)-RELATED"/>
    <property type="match status" value="1"/>
</dbReference>
<protein>
    <submittedName>
        <fullName evidence="2">Pimeloyl-ACP methyl ester carboxylesterase</fullName>
    </submittedName>
</protein>
<sequence>MRRISNPKSIVVILLISFIVVITATLNIPNFSLAKNKQANKLPVQISQKDWKKHKKSVKLSTGITMKYVEMGRSNGPTLVLIHGMTDNSRSWSLIAPYLATKYHLYMVDLRGHGDTDKPDLRMYPISMYASDIADFIDKMKINNADIIGHSLGSMVAQELAINYPEKVRKLVLESSALVEFDALGRDLYDAAVGFGNNPPDQEFMDSWYANPNPVNKEFLSYEMKESQNIPPKTWRAITKGAAASYLVPFMNELKAPTLILWGSADSFFGIDIQKKLRAKIPKAKLVNYIGTGHNIQWEIPQKMAHDVMNFLN</sequence>
<gene>
    <name evidence="2" type="ORF">SAMN05444392_12518</name>
</gene>
<evidence type="ECO:0000259" key="1">
    <source>
        <dbReference type="Pfam" id="PF00561"/>
    </source>
</evidence>
<dbReference type="GO" id="GO:0046464">
    <property type="term" value="P:acylglycerol catabolic process"/>
    <property type="evidence" value="ECO:0007669"/>
    <property type="project" value="TreeGrafter"/>
</dbReference>
<dbReference type="PANTHER" id="PTHR43798">
    <property type="entry name" value="MONOACYLGLYCEROL LIPASE"/>
    <property type="match status" value="1"/>
</dbReference>
<feature type="domain" description="AB hydrolase-1" evidence="1">
    <location>
        <begin position="77"/>
        <end position="299"/>
    </location>
</feature>
<dbReference type="GO" id="GO:0047372">
    <property type="term" value="F:monoacylglycerol lipase activity"/>
    <property type="evidence" value="ECO:0007669"/>
    <property type="project" value="TreeGrafter"/>
</dbReference>
<dbReference type="AlphaFoldDB" id="A0A1M5BKH9"/>
<dbReference type="Pfam" id="PF00561">
    <property type="entry name" value="Abhydrolase_1"/>
    <property type="match status" value="1"/>
</dbReference>
<name>A0A1M5BKH9_9BACL</name>
<reference evidence="2 3" key="1">
    <citation type="submission" date="2016-11" db="EMBL/GenBank/DDBJ databases">
        <authorList>
            <person name="Jaros S."/>
            <person name="Januszkiewicz K."/>
            <person name="Wedrychowicz H."/>
        </authorList>
    </citation>
    <scope>NUCLEOTIDE SEQUENCE [LARGE SCALE GENOMIC DNA]</scope>
    <source>
        <strain evidence="2 3">DSM 44666</strain>
    </source>
</reference>
<dbReference type="GO" id="GO:0016020">
    <property type="term" value="C:membrane"/>
    <property type="evidence" value="ECO:0007669"/>
    <property type="project" value="TreeGrafter"/>
</dbReference>
<proteinExistence type="predicted"/>
<keyword evidence="3" id="KW-1185">Reference proteome</keyword>
<dbReference type="EMBL" id="FQVL01000025">
    <property type="protein sequence ID" value="SHF43054.1"/>
    <property type="molecule type" value="Genomic_DNA"/>
</dbReference>
<dbReference type="InterPro" id="IPR000073">
    <property type="entry name" value="AB_hydrolase_1"/>
</dbReference>
<evidence type="ECO:0000313" key="2">
    <source>
        <dbReference type="EMBL" id="SHF43054.1"/>
    </source>
</evidence>
<dbReference type="SUPFAM" id="SSF53474">
    <property type="entry name" value="alpha/beta-Hydrolases"/>
    <property type="match status" value="1"/>
</dbReference>
<dbReference type="STRING" id="112248.SAMN05444392_12518"/>
<organism evidence="2 3">
    <name type="scientific">Seinonella peptonophila</name>
    <dbReference type="NCBI Taxonomy" id="112248"/>
    <lineage>
        <taxon>Bacteria</taxon>
        <taxon>Bacillati</taxon>
        <taxon>Bacillota</taxon>
        <taxon>Bacilli</taxon>
        <taxon>Bacillales</taxon>
        <taxon>Thermoactinomycetaceae</taxon>
        <taxon>Seinonella</taxon>
    </lineage>
</organism>
<dbReference type="PRINTS" id="PR00111">
    <property type="entry name" value="ABHYDROLASE"/>
</dbReference>
<dbReference type="Proteomes" id="UP000184476">
    <property type="component" value="Unassembled WGS sequence"/>
</dbReference>
<dbReference type="InterPro" id="IPR029058">
    <property type="entry name" value="AB_hydrolase_fold"/>
</dbReference>